<sequence length="27" mass="3048">MALLLSPRRTKHEGHVANTSQNCEIKL</sequence>
<dbReference type="AlphaFoldDB" id="A0A2P2PEZ8"/>
<protein>
    <submittedName>
        <fullName evidence="2">Uncharacterized protein</fullName>
    </submittedName>
</protein>
<name>A0A2P2PEZ8_RHIMU</name>
<feature type="compositionally biased region" description="Polar residues" evidence="1">
    <location>
        <begin position="17"/>
        <end position="27"/>
    </location>
</feature>
<evidence type="ECO:0000256" key="1">
    <source>
        <dbReference type="SAM" id="MobiDB-lite"/>
    </source>
</evidence>
<feature type="region of interest" description="Disordered" evidence="1">
    <location>
        <begin position="1"/>
        <end position="27"/>
    </location>
</feature>
<proteinExistence type="predicted"/>
<evidence type="ECO:0000313" key="2">
    <source>
        <dbReference type="EMBL" id="MBX53318.1"/>
    </source>
</evidence>
<accession>A0A2P2PEZ8</accession>
<dbReference type="EMBL" id="GGEC01072834">
    <property type="protein sequence ID" value="MBX53318.1"/>
    <property type="molecule type" value="Transcribed_RNA"/>
</dbReference>
<reference evidence="2" key="1">
    <citation type="submission" date="2018-02" db="EMBL/GenBank/DDBJ databases">
        <title>Rhizophora mucronata_Transcriptome.</title>
        <authorList>
            <person name="Meera S.P."/>
            <person name="Sreeshan A."/>
            <person name="Augustine A."/>
        </authorList>
    </citation>
    <scope>NUCLEOTIDE SEQUENCE</scope>
    <source>
        <tissue evidence="2">Leaf</tissue>
    </source>
</reference>
<organism evidence="2">
    <name type="scientific">Rhizophora mucronata</name>
    <name type="common">Asiatic mangrove</name>
    <dbReference type="NCBI Taxonomy" id="61149"/>
    <lineage>
        <taxon>Eukaryota</taxon>
        <taxon>Viridiplantae</taxon>
        <taxon>Streptophyta</taxon>
        <taxon>Embryophyta</taxon>
        <taxon>Tracheophyta</taxon>
        <taxon>Spermatophyta</taxon>
        <taxon>Magnoliopsida</taxon>
        <taxon>eudicotyledons</taxon>
        <taxon>Gunneridae</taxon>
        <taxon>Pentapetalae</taxon>
        <taxon>rosids</taxon>
        <taxon>fabids</taxon>
        <taxon>Malpighiales</taxon>
        <taxon>Rhizophoraceae</taxon>
        <taxon>Rhizophora</taxon>
    </lineage>
</organism>